<evidence type="ECO:0000256" key="4">
    <source>
        <dbReference type="ARBA" id="ARBA00023172"/>
    </source>
</evidence>
<dbReference type="Pfam" id="PF13700">
    <property type="entry name" value="DUF4158"/>
    <property type="match status" value="1"/>
</dbReference>
<dbReference type="Pfam" id="PF01526">
    <property type="entry name" value="DDE_Tnp_Tn3"/>
    <property type="match status" value="1"/>
</dbReference>
<evidence type="ECO:0000256" key="3">
    <source>
        <dbReference type="ARBA" id="ARBA00023125"/>
    </source>
</evidence>
<dbReference type="InterPro" id="IPR047653">
    <property type="entry name" value="Tn3-like_transpos"/>
</dbReference>
<evidence type="ECO:0000313" key="9">
    <source>
        <dbReference type="Proteomes" id="UP000006447"/>
    </source>
</evidence>
<keyword evidence="3" id="KW-0238">DNA-binding</keyword>
<organism evidence="8 9">
    <name type="scientific">Rhodococcus opacus RKJ300 = JCM 13270</name>
    <dbReference type="NCBI Taxonomy" id="1165867"/>
    <lineage>
        <taxon>Bacteria</taxon>
        <taxon>Bacillati</taxon>
        <taxon>Actinomycetota</taxon>
        <taxon>Actinomycetes</taxon>
        <taxon>Mycobacteriales</taxon>
        <taxon>Nocardiaceae</taxon>
        <taxon>Rhodococcus</taxon>
    </lineage>
</organism>
<dbReference type="GO" id="GO:0006313">
    <property type="term" value="P:DNA transposition"/>
    <property type="evidence" value="ECO:0007669"/>
    <property type="project" value="InterPro"/>
</dbReference>
<dbReference type="NCBIfam" id="NF033527">
    <property type="entry name" value="transpos_Tn3"/>
    <property type="match status" value="1"/>
</dbReference>
<dbReference type="GO" id="GO:0004803">
    <property type="term" value="F:transposase activity"/>
    <property type="evidence" value="ECO:0007669"/>
    <property type="project" value="InterPro"/>
</dbReference>
<keyword evidence="4" id="KW-0233">DNA recombination</keyword>
<gene>
    <name evidence="8" type="ORF">W59_21578</name>
</gene>
<feature type="region of interest" description="Disordered" evidence="5">
    <location>
        <begin position="338"/>
        <end position="361"/>
    </location>
</feature>
<dbReference type="InterPro" id="IPR025296">
    <property type="entry name" value="DUF4158"/>
</dbReference>
<protein>
    <submittedName>
        <fullName evidence="8">Transposase</fullName>
    </submittedName>
</protein>
<dbReference type="AlphaFoldDB" id="I0WNL9"/>
<evidence type="ECO:0000259" key="6">
    <source>
        <dbReference type="Pfam" id="PF01526"/>
    </source>
</evidence>
<comment type="caution">
    <text evidence="8">The sequence shown here is derived from an EMBL/GenBank/DDBJ whole genome shotgun (WGS) entry which is preliminary data.</text>
</comment>
<dbReference type="PATRIC" id="fig|1165867.3.peg.4404"/>
<dbReference type="GO" id="GO:0003677">
    <property type="term" value="F:DNA binding"/>
    <property type="evidence" value="ECO:0007669"/>
    <property type="project" value="UniProtKB-KW"/>
</dbReference>
<accession>I0WNL9</accession>
<evidence type="ECO:0000259" key="7">
    <source>
        <dbReference type="Pfam" id="PF13700"/>
    </source>
</evidence>
<feature type="domain" description="DUF4158" evidence="7">
    <location>
        <begin position="6"/>
        <end position="165"/>
    </location>
</feature>
<evidence type="ECO:0000256" key="2">
    <source>
        <dbReference type="ARBA" id="ARBA00022578"/>
    </source>
</evidence>
<name>I0WNL9_RHOOP</name>
<evidence type="ECO:0000256" key="1">
    <source>
        <dbReference type="ARBA" id="ARBA00009402"/>
    </source>
</evidence>
<reference evidence="8 9" key="1">
    <citation type="journal article" date="2012" name="J. Bacteriol.">
        <title>Draft genome sequence of the nitrophenol-degrading actinomycete Rhodococcus imtechensis RKJ300.</title>
        <authorList>
            <person name="Vikram S."/>
            <person name="Kumar S."/>
            <person name="Subramanian S."/>
            <person name="Raghava G.P."/>
        </authorList>
    </citation>
    <scope>NUCLEOTIDE SEQUENCE [LARGE SCALE GENOMIC DNA]</scope>
    <source>
        <strain evidence="8 9">RKJ300</strain>
    </source>
</reference>
<comment type="similarity">
    <text evidence="1">Belongs to the transposase 7 family.</text>
</comment>
<keyword evidence="2" id="KW-0815">Transposition</keyword>
<dbReference type="Proteomes" id="UP000006447">
    <property type="component" value="Unassembled WGS sequence"/>
</dbReference>
<dbReference type="InterPro" id="IPR002513">
    <property type="entry name" value="Tn3_Tnp_DDE_dom"/>
</dbReference>
<sequence>MWVASIDRTAYPRFSRMVSVGELAEAFTPSVEEVEWARGRTRDAQHLLVLLVWLKSFQRLGYFPKLVDVPEVVAAHLCGVLELPAGTVLVQDAERTAKRHRQWVRDRLGVTYEPARVRDIAERAIRDAVQTKDNPADLINVALEELVRTRCELPGFTTLDAMASTIRAEVNTALFTKVAGRLGPADRSRLGRLLLVDPITRRSEFDRVKDTAKAASLGKFKARLDYLRQLDDLGPTEVWLADVPPGKVAHFAGEAKVTDVADLRKVGEDKRITLVASLLHTARAGARDEVVTMFCKRMAALHKKGREHLEALREEHRAESERLLGVFGDVLTAVREALDPTTGDGRPDIRPGESADAGAASARPMEAVAEQAGRLVLKTLARAGGMDALVGAHEAVTAHHGNNYLPLLERHYRSHRSALFTLLDCLELEATSADRSVLDAVEFLRAHRNTRANLIPEHVTVEQPGADGAPSTVTLTIDVGVFASAAWRKILRDRDRPGLLVRRHLEVCVFSALAAELRSGDVAVAGSDSFANLHAQLMSWDECAPLVPAFCAQAGIPAEASALTAFYREKLTATAAAVDAGYPGNTDLMLEDGRPVLRRRKGADRCPEALALERAIHDRLPHRALLDILTRTAFLLGWHRHFGPASGSDPKIRDALGRYVLTVFAHGTLLGPSQVAAHMRGQVSVHELSLAGNKHTTATKIDQASTVVINAFHRLDVAGMWGDGKVAAADGTQVETWENNLLAESHIRYGGYGGIAYRHISNTYIALFSHFIPCGVWEAVYIVEGLLRNDSDIQPDTVHADTQGQSLPVFGLATLLGFDLLPRIRNWHDLTFYRPDPRSRYQHIDRLFGDESIDWDLIETHWEDLLRTTISIREGRLSSVTLLRRLGNHSRKNRLYRAFRELGRVIRTITLLRYLSEPQLREQITAITNRNEAFHGFADWLMFGGKLIGHNDPDHQEKVIKFNELIANCVIYSTACDITDAANEIAADGEPVDPDDLATIAPYITHTVRRFGNWVINLTPPEQTPTTRLDLEPRVLFRAAPA</sequence>
<evidence type="ECO:0000313" key="8">
    <source>
        <dbReference type="EMBL" id="EID77985.1"/>
    </source>
</evidence>
<proteinExistence type="inferred from homology"/>
<feature type="domain" description="Tn3 transposase DDE" evidence="6">
    <location>
        <begin position="627"/>
        <end position="1013"/>
    </location>
</feature>
<dbReference type="EMBL" id="AJJH01000115">
    <property type="protein sequence ID" value="EID77985.1"/>
    <property type="molecule type" value="Genomic_DNA"/>
</dbReference>
<evidence type="ECO:0000256" key="5">
    <source>
        <dbReference type="SAM" id="MobiDB-lite"/>
    </source>
</evidence>